<dbReference type="GO" id="GO:0006826">
    <property type="term" value="P:iron ion transport"/>
    <property type="evidence" value="ECO:0007669"/>
    <property type="project" value="UniProtKB-KW"/>
</dbReference>
<evidence type="ECO:0000256" key="9">
    <source>
        <dbReference type="ARBA" id="ARBA00023136"/>
    </source>
</evidence>
<dbReference type="AlphaFoldDB" id="A0A846N027"/>
<dbReference type="PROSITE" id="PS52016">
    <property type="entry name" value="TONB_DEPENDENT_REC_3"/>
    <property type="match status" value="1"/>
</dbReference>
<comment type="caution">
    <text evidence="16">The sequence shown here is derived from an EMBL/GenBank/DDBJ whole genome shotgun (WGS) entry which is preliminary data.</text>
</comment>
<name>A0A846N027_9PROT</name>
<evidence type="ECO:0000256" key="1">
    <source>
        <dbReference type="ARBA" id="ARBA00004571"/>
    </source>
</evidence>
<feature type="signal peptide" evidence="13">
    <location>
        <begin position="1"/>
        <end position="27"/>
    </location>
</feature>
<dbReference type="InterPro" id="IPR000531">
    <property type="entry name" value="Beta-barrel_TonB"/>
</dbReference>
<dbReference type="PANTHER" id="PTHR32552:SF81">
    <property type="entry name" value="TONB-DEPENDENT OUTER MEMBRANE RECEPTOR"/>
    <property type="match status" value="1"/>
</dbReference>
<keyword evidence="5 11" id="KW-0812">Transmembrane</keyword>
<protein>
    <submittedName>
        <fullName evidence="16">Outer membrane receptor protein involved in Fe transport</fullName>
    </submittedName>
</protein>
<comment type="similarity">
    <text evidence="11 12">Belongs to the TonB-dependent receptor family.</text>
</comment>
<dbReference type="InterPro" id="IPR036942">
    <property type="entry name" value="Beta-barrel_TonB_sf"/>
</dbReference>
<feature type="domain" description="TonB-dependent receptor plug" evidence="15">
    <location>
        <begin position="44"/>
        <end position="154"/>
    </location>
</feature>
<keyword evidence="13" id="KW-0732">Signal</keyword>
<comment type="subcellular location">
    <subcellularLocation>
        <location evidence="1 11">Cell outer membrane</location>
        <topology evidence="1 11">Multi-pass membrane protein</topology>
    </subcellularLocation>
</comment>
<evidence type="ECO:0000256" key="8">
    <source>
        <dbReference type="ARBA" id="ARBA00023077"/>
    </source>
</evidence>
<feature type="domain" description="TonB-dependent receptor-like beta-barrel" evidence="14">
    <location>
        <begin position="271"/>
        <end position="687"/>
    </location>
</feature>
<keyword evidence="16" id="KW-0675">Receptor</keyword>
<organism evidence="16 17">
    <name type="scientific">Rhizomicrobium palustre</name>
    <dbReference type="NCBI Taxonomy" id="189966"/>
    <lineage>
        <taxon>Bacteria</taxon>
        <taxon>Pseudomonadati</taxon>
        <taxon>Pseudomonadota</taxon>
        <taxon>Alphaproteobacteria</taxon>
        <taxon>Micropepsales</taxon>
        <taxon>Micropepsaceae</taxon>
        <taxon>Rhizomicrobium</taxon>
    </lineage>
</organism>
<evidence type="ECO:0000313" key="16">
    <source>
        <dbReference type="EMBL" id="NIK88845.1"/>
    </source>
</evidence>
<keyword evidence="6" id="KW-0408">Iron</keyword>
<keyword evidence="2 11" id="KW-0813">Transport</keyword>
<sequence length="721" mass="78990">MTGKATQIGKFTSLLLLSAAFCGIAQAQQIEEVTVTAQRHAENLQDVPMSVATLDTNKIESMFASGQDVRALANSIPNVYAESSNGRVAPRFYIRGLGNTDFDLAASQPVSIIMDNVVMENVILKSSPIYDLAAVEVDRGPQGTLFGRNTTAGIIKLTTAKPTDDYQSRFTASYGSFGTTNIEAAAGGGLTDTISARISGIWQHRDNYIDNAFQKTNGVMGGYDEKAARLQVQWKPDDKFSALFNVHFRSLDGTAAIFRANIVDKGSNKLNSNYVYNKVYFDGGANNPQKYNGLGTSAELAYDFGPVTLTSITGYEYTHGYSRGDIDGGNPTGPGVIFFQSDTQDGLDYLHQYSQEIHLASNSTGPLFWQVGGFWFDTDYQDTTNPFYVAPTAVRQTNISYALFGQTSYQFTDKLKVTGGIRWTSDTKGMTANGPLMKPITDPVRLRGSNISWDVSADYSFTDDLKAYARVATGFRAPSIQGRNLAFGNGYSQARSETITSYEAGVKTELLDKSLRLNFDGFTYYVRNMQFSAIGGGSNSVNLMNARAGLAYGLEADAEWAITKDLLVTLGASRTVTSIRDPNLKTGVCAQCTVTNAVDKAGNAYLNGNPFPQAPDYQVQFTARYGYPLENGGELFAYTDWWWQGYTNFFLYKSKEFNSNGNYEGGLKFGYVFPDKHFQIAAYARNITNRKNLQGGIDFDDLTGFVNDPRVIGIELSAHIP</sequence>
<keyword evidence="8 12" id="KW-0798">TonB box</keyword>
<evidence type="ECO:0000256" key="10">
    <source>
        <dbReference type="ARBA" id="ARBA00023237"/>
    </source>
</evidence>
<keyword evidence="10 11" id="KW-0998">Cell outer membrane</keyword>
<accession>A0A846N027</accession>
<dbReference type="InterPro" id="IPR039426">
    <property type="entry name" value="TonB-dep_rcpt-like"/>
</dbReference>
<evidence type="ECO:0000259" key="14">
    <source>
        <dbReference type="Pfam" id="PF00593"/>
    </source>
</evidence>
<proteinExistence type="inferred from homology"/>
<evidence type="ECO:0000256" key="3">
    <source>
        <dbReference type="ARBA" id="ARBA00022452"/>
    </source>
</evidence>
<dbReference type="Proteomes" id="UP000570514">
    <property type="component" value="Unassembled WGS sequence"/>
</dbReference>
<keyword evidence="3 11" id="KW-1134">Transmembrane beta strand</keyword>
<evidence type="ECO:0000256" key="11">
    <source>
        <dbReference type="PROSITE-ProRule" id="PRU01360"/>
    </source>
</evidence>
<evidence type="ECO:0000313" key="17">
    <source>
        <dbReference type="Proteomes" id="UP000570514"/>
    </source>
</evidence>
<dbReference type="InterPro" id="IPR012910">
    <property type="entry name" value="Plug_dom"/>
</dbReference>
<dbReference type="PANTHER" id="PTHR32552">
    <property type="entry name" value="FERRICHROME IRON RECEPTOR-RELATED"/>
    <property type="match status" value="1"/>
</dbReference>
<evidence type="ECO:0000256" key="6">
    <source>
        <dbReference type="ARBA" id="ARBA00023004"/>
    </source>
</evidence>
<feature type="chain" id="PRO_5032361693" evidence="13">
    <location>
        <begin position="28"/>
        <end position="721"/>
    </location>
</feature>
<dbReference type="Pfam" id="PF07715">
    <property type="entry name" value="Plug"/>
    <property type="match status" value="1"/>
</dbReference>
<dbReference type="Gene3D" id="2.40.170.20">
    <property type="entry name" value="TonB-dependent receptor, beta-barrel domain"/>
    <property type="match status" value="1"/>
</dbReference>
<evidence type="ECO:0000256" key="13">
    <source>
        <dbReference type="SAM" id="SignalP"/>
    </source>
</evidence>
<dbReference type="GO" id="GO:0009279">
    <property type="term" value="C:cell outer membrane"/>
    <property type="evidence" value="ECO:0007669"/>
    <property type="project" value="UniProtKB-SubCell"/>
</dbReference>
<dbReference type="EMBL" id="JAASRM010000001">
    <property type="protein sequence ID" value="NIK88845.1"/>
    <property type="molecule type" value="Genomic_DNA"/>
</dbReference>
<evidence type="ECO:0000259" key="15">
    <source>
        <dbReference type="Pfam" id="PF07715"/>
    </source>
</evidence>
<keyword evidence="9 11" id="KW-0472">Membrane</keyword>
<evidence type="ECO:0000256" key="4">
    <source>
        <dbReference type="ARBA" id="ARBA00022496"/>
    </source>
</evidence>
<evidence type="ECO:0000256" key="7">
    <source>
        <dbReference type="ARBA" id="ARBA00023065"/>
    </source>
</evidence>
<dbReference type="Pfam" id="PF00593">
    <property type="entry name" value="TonB_dep_Rec_b-barrel"/>
    <property type="match status" value="1"/>
</dbReference>
<dbReference type="RefSeq" id="WP_167082982.1">
    <property type="nucleotide sequence ID" value="NZ_BAAADC010000001.1"/>
</dbReference>
<keyword evidence="4" id="KW-0410">Iron transport</keyword>
<dbReference type="SUPFAM" id="SSF56935">
    <property type="entry name" value="Porins"/>
    <property type="match status" value="1"/>
</dbReference>
<gene>
    <name evidence="16" type="ORF">FHS83_002163</name>
</gene>
<evidence type="ECO:0000256" key="2">
    <source>
        <dbReference type="ARBA" id="ARBA00022448"/>
    </source>
</evidence>
<evidence type="ECO:0000256" key="5">
    <source>
        <dbReference type="ARBA" id="ARBA00022692"/>
    </source>
</evidence>
<keyword evidence="17" id="KW-1185">Reference proteome</keyword>
<reference evidence="16 17" key="1">
    <citation type="submission" date="2020-03" db="EMBL/GenBank/DDBJ databases">
        <title>Genomic Encyclopedia of Type Strains, Phase IV (KMG-IV): sequencing the most valuable type-strain genomes for metagenomic binning, comparative biology and taxonomic classification.</title>
        <authorList>
            <person name="Goeker M."/>
        </authorList>
    </citation>
    <scope>NUCLEOTIDE SEQUENCE [LARGE SCALE GENOMIC DNA]</scope>
    <source>
        <strain evidence="16 17">DSM 19867</strain>
    </source>
</reference>
<evidence type="ECO:0000256" key="12">
    <source>
        <dbReference type="RuleBase" id="RU003357"/>
    </source>
</evidence>
<keyword evidence="7" id="KW-0406">Ion transport</keyword>